<evidence type="ECO:0000256" key="4">
    <source>
        <dbReference type="ARBA" id="ARBA00023040"/>
    </source>
</evidence>
<dbReference type="PANTHER" id="PTHR24243:SF233">
    <property type="entry name" value="THYROTROPIN-RELEASING HORMONE RECEPTOR"/>
    <property type="match status" value="1"/>
</dbReference>
<feature type="transmembrane region" description="Helical" evidence="8">
    <location>
        <begin position="133"/>
        <end position="155"/>
    </location>
</feature>
<evidence type="ECO:0000313" key="10">
    <source>
        <dbReference type="EMBL" id="CAF1551019.1"/>
    </source>
</evidence>
<evidence type="ECO:0000256" key="8">
    <source>
        <dbReference type="SAM" id="Phobius"/>
    </source>
</evidence>
<dbReference type="PROSITE" id="PS50262">
    <property type="entry name" value="G_PROTEIN_RECEP_F1_2"/>
    <property type="match status" value="1"/>
</dbReference>
<evidence type="ECO:0000256" key="6">
    <source>
        <dbReference type="ARBA" id="ARBA00023170"/>
    </source>
</evidence>
<feature type="transmembrane region" description="Helical" evidence="8">
    <location>
        <begin position="52"/>
        <end position="75"/>
    </location>
</feature>
<evidence type="ECO:0000256" key="1">
    <source>
        <dbReference type="ARBA" id="ARBA00004141"/>
    </source>
</evidence>
<keyword evidence="2 8" id="KW-0812">Transmembrane</keyword>
<evidence type="ECO:0000256" key="7">
    <source>
        <dbReference type="ARBA" id="ARBA00023224"/>
    </source>
</evidence>
<evidence type="ECO:0000256" key="5">
    <source>
        <dbReference type="ARBA" id="ARBA00023136"/>
    </source>
</evidence>
<keyword evidence="4" id="KW-0297">G-protein coupled receptor</keyword>
<dbReference type="SUPFAM" id="SSF81321">
    <property type="entry name" value="Family A G protein-coupled receptor-like"/>
    <property type="match status" value="1"/>
</dbReference>
<keyword evidence="3 8" id="KW-1133">Transmembrane helix</keyword>
<keyword evidence="7" id="KW-0807">Transducer</keyword>
<name>A0A815WZH5_ADIRI</name>
<feature type="transmembrane region" description="Helical" evidence="8">
    <location>
        <begin position="16"/>
        <end position="40"/>
    </location>
</feature>
<keyword evidence="5 8" id="KW-0472">Membrane</keyword>
<dbReference type="InterPro" id="IPR000276">
    <property type="entry name" value="GPCR_Rhodpsn"/>
</dbReference>
<evidence type="ECO:0000259" key="9">
    <source>
        <dbReference type="PROSITE" id="PS50262"/>
    </source>
</evidence>
<evidence type="ECO:0000256" key="2">
    <source>
        <dbReference type="ARBA" id="ARBA00022692"/>
    </source>
</evidence>
<organism evidence="10 11">
    <name type="scientific">Adineta ricciae</name>
    <name type="common">Rotifer</name>
    <dbReference type="NCBI Taxonomy" id="249248"/>
    <lineage>
        <taxon>Eukaryota</taxon>
        <taxon>Metazoa</taxon>
        <taxon>Spiralia</taxon>
        <taxon>Gnathifera</taxon>
        <taxon>Rotifera</taxon>
        <taxon>Eurotatoria</taxon>
        <taxon>Bdelloidea</taxon>
        <taxon>Adinetida</taxon>
        <taxon>Adinetidae</taxon>
        <taxon>Adineta</taxon>
    </lineage>
</organism>
<dbReference type="GO" id="GO:0005886">
    <property type="term" value="C:plasma membrane"/>
    <property type="evidence" value="ECO:0007669"/>
    <property type="project" value="TreeGrafter"/>
</dbReference>
<sequence>MSSSFNSYVTYIVRSIVLYMGISTVILGITGDIFNIIIFVSLKTFRENSCTFYLTLMSFVNIGHLITGQLTRVMMTGFNTDWTLTSLFYCKFRQFSLELFTLISLTCLCFATMDQFFATCSHIRWQQWNNIKLAYRLCVLSRIFWIIYCIPYLIFYNFEISSTTDGITCQFSNENFYRYHNYINNLILRGILPLTISIIFGILAYRNVRQISYRTVPLVRRELDKQLTNMVLIQIIFSFFFLLPYLIASFISVVGNAFDDPTSSAVFKLVFNATASIYYLNSAYPFYIYICVSKRFRQQFIYTIFYLRCNRKKQPEINQILPIQS</sequence>
<comment type="subcellular location">
    <subcellularLocation>
        <location evidence="1">Membrane</location>
        <topology evidence="1">Multi-pass membrane protein</topology>
    </subcellularLocation>
</comment>
<proteinExistence type="predicted"/>
<comment type="caution">
    <text evidence="10">The sequence shown here is derived from an EMBL/GenBank/DDBJ whole genome shotgun (WGS) entry which is preliminary data.</text>
</comment>
<accession>A0A815WZH5</accession>
<dbReference type="EMBL" id="CAJNOJ010001428">
    <property type="protein sequence ID" value="CAF1551019.1"/>
    <property type="molecule type" value="Genomic_DNA"/>
</dbReference>
<evidence type="ECO:0000256" key="3">
    <source>
        <dbReference type="ARBA" id="ARBA00022989"/>
    </source>
</evidence>
<dbReference type="AlphaFoldDB" id="A0A815WZH5"/>
<dbReference type="Pfam" id="PF00001">
    <property type="entry name" value="7tm_1"/>
    <property type="match status" value="1"/>
</dbReference>
<feature type="transmembrane region" description="Helical" evidence="8">
    <location>
        <begin position="227"/>
        <end position="251"/>
    </location>
</feature>
<protein>
    <recommendedName>
        <fullName evidence="9">G-protein coupled receptors family 1 profile domain-containing protein</fullName>
    </recommendedName>
</protein>
<feature type="domain" description="G-protein coupled receptors family 1 profile" evidence="9">
    <location>
        <begin position="31"/>
        <end position="289"/>
    </location>
</feature>
<dbReference type="Proteomes" id="UP000663852">
    <property type="component" value="Unassembled WGS sequence"/>
</dbReference>
<reference evidence="10" key="1">
    <citation type="submission" date="2021-02" db="EMBL/GenBank/DDBJ databases">
        <authorList>
            <person name="Nowell W R."/>
        </authorList>
    </citation>
    <scope>NUCLEOTIDE SEQUENCE</scope>
</reference>
<dbReference type="GO" id="GO:0004930">
    <property type="term" value="F:G protein-coupled receptor activity"/>
    <property type="evidence" value="ECO:0007669"/>
    <property type="project" value="UniProtKB-KW"/>
</dbReference>
<evidence type="ECO:0000313" key="11">
    <source>
        <dbReference type="Proteomes" id="UP000663852"/>
    </source>
</evidence>
<gene>
    <name evidence="10" type="ORF">EDS130_LOCUS46005</name>
</gene>
<feature type="transmembrane region" description="Helical" evidence="8">
    <location>
        <begin position="186"/>
        <end position="206"/>
    </location>
</feature>
<dbReference type="OrthoDB" id="10006176at2759"/>
<dbReference type="Gene3D" id="1.20.1070.10">
    <property type="entry name" value="Rhodopsin 7-helix transmembrane proteins"/>
    <property type="match status" value="1"/>
</dbReference>
<dbReference type="PANTHER" id="PTHR24243">
    <property type="entry name" value="G-PROTEIN COUPLED RECEPTOR"/>
    <property type="match status" value="1"/>
</dbReference>
<feature type="transmembrane region" description="Helical" evidence="8">
    <location>
        <begin position="95"/>
        <end position="113"/>
    </location>
</feature>
<keyword evidence="6" id="KW-0675">Receptor</keyword>
<feature type="transmembrane region" description="Helical" evidence="8">
    <location>
        <begin position="271"/>
        <end position="292"/>
    </location>
</feature>
<dbReference type="InterPro" id="IPR017452">
    <property type="entry name" value="GPCR_Rhodpsn_7TM"/>
</dbReference>